<dbReference type="InterPro" id="IPR051923">
    <property type="entry name" value="Glycosyl_Hydrolase_39"/>
</dbReference>
<accession>A0ABY4ZP71</accession>
<name>A0ABY4ZP71_9CAUL</name>
<dbReference type="Pfam" id="PF01229">
    <property type="entry name" value="Glyco_hydro_39"/>
    <property type="match status" value="1"/>
</dbReference>
<dbReference type="SUPFAM" id="SSF51445">
    <property type="entry name" value="(Trans)glycosidases"/>
    <property type="match status" value="1"/>
</dbReference>
<evidence type="ECO:0000313" key="7">
    <source>
        <dbReference type="Proteomes" id="UP001057520"/>
    </source>
</evidence>
<dbReference type="Gene3D" id="3.20.20.80">
    <property type="entry name" value="Glycosidases"/>
    <property type="match status" value="1"/>
</dbReference>
<feature type="signal peptide" evidence="4">
    <location>
        <begin position="1"/>
        <end position="21"/>
    </location>
</feature>
<evidence type="ECO:0000313" key="6">
    <source>
        <dbReference type="EMBL" id="USQ94592.1"/>
    </source>
</evidence>
<dbReference type="EMBL" id="CP096040">
    <property type="protein sequence ID" value="USQ94592.1"/>
    <property type="molecule type" value="Genomic_DNA"/>
</dbReference>
<keyword evidence="2" id="KW-0378">Hydrolase</keyword>
<dbReference type="Proteomes" id="UP001057520">
    <property type="component" value="Chromosome"/>
</dbReference>
<feature type="domain" description="Glycosyl hydrolases family 39 N-terminal catalytic" evidence="5">
    <location>
        <begin position="28"/>
        <end position="481"/>
    </location>
</feature>
<protein>
    <submittedName>
        <fullName evidence="6">Cellulase family glycosylhydrolase</fullName>
    </submittedName>
</protein>
<dbReference type="PRINTS" id="PR00745">
    <property type="entry name" value="GLHYDRLASE39"/>
</dbReference>
<evidence type="ECO:0000256" key="2">
    <source>
        <dbReference type="ARBA" id="ARBA00022801"/>
    </source>
</evidence>
<keyword evidence="3" id="KW-0326">Glycosidase</keyword>
<dbReference type="InterPro" id="IPR000514">
    <property type="entry name" value="Glyco_hydro_39"/>
</dbReference>
<dbReference type="Gene3D" id="2.60.40.1500">
    <property type="entry name" value="Glycosyl hydrolase domain, family 39"/>
    <property type="match status" value="1"/>
</dbReference>
<proteinExistence type="inferred from homology"/>
<evidence type="ECO:0000259" key="5">
    <source>
        <dbReference type="Pfam" id="PF01229"/>
    </source>
</evidence>
<reference evidence="6 7" key="1">
    <citation type="submission" date="2022-04" db="EMBL/GenBank/DDBJ databases">
        <title>Genome sequence of soybean root-associated Caulobacter segnis RL271.</title>
        <authorList>
            <person name="Longley R."/>
            <person name="Bonito G."/>
            <person name="Trigodet F."/>
            <person name="Crosson S."/>
            <person name="Fiebig A."/>
        </authorList>
    </citation>
    <scope>NUCLEOTIDE SEQUENCE [LARGE SCALE GENOMIC DNA]</scope>
    <source>
        <strain evidence="6 7">RL271</strain>
    </source>
</reference>
<feature type="chain" id="PRO_5046132580" evidence="4">
    <location>
        <begin position="22"/>
        <end position="516"/>
    </location>
</feature>
<sequence length="516" mass="57817">MRLSRRALLAGISSLPAFAHAASAQRVIALDARKTTGPVDRFFDLSVGSDYPGTLIRDDSQAQLKTTVDELGFRYIRFHAVFHDVLGTVKVQDGKIVYDWTKLDQLYDALLAKGIRPFVELGFTPEAMKTSDLTIFYWKGNTSHPKLGPWRDLIDAFVRHVRQRYGEQEVRTWFFEVWNEPNLDGFWEKADQAAYFELYDVTARAIKAIDPTLRVGGPSTAGAAWVPEFLAHVKQSGAPVDFVTTHTYGVEGGFLDEKGQQDTKLSASPDAIVGDVRRVREQIQASAFPGLPLYFTEWSTSYTPRDSVHDSYVSAAYIVEKLRRTQGLVQGMSYWTYTDLFEEPGPPTKPFEGGFGLMNPQGIRKPAWFAYKYLNALKGHALATSDGQVFAARDGDRVAVLAYAWRQPGQKVSNRPYYQSPHPTFDVEPLKLKVAGLKPGSYRLRARRTGYRANDAYSAYIDMGLPKTLTPAQLASLQGLTLDRPEIEKIIKVSGEAVVDLPMRANDIVLVELERM</sequence>
<evidence type="ECO:0000256" key="3">
    <source>
        <dbReference type="ARBA" id="ARBA00023295"/>
    </source>
</evidence>
<evidence type="ECO:0000256" key="1">
    <source>
        <dbReference type="ARBA" id="ARBA00008875"/>
    </source>
</evidence>
<gene>
    <name evidence="6" type="ORF">MZV50_18685</name>
</gene>
<dbReference type="InterPro" id="IPR049166">
    <property type="entry name" value="GH39_cat"/>
</dbReference>
<organism evidence="6 7">
    <name type="scientific">Caulobacter segnis</name>
    <dbReference type="NCBI Taxonomy" id="88688"/>
    <lineage>
        <taxon>Bacteria</taxon>
        <taxon>Pseudomonadati</taxon>
        <taxon>Pseudomonadota</taxon>
        <taxon>Alphaproteobacteria</taxon>
        <taxon>Caulobacterales</taxon>
        <taxon>Caulobacteraceae</taxon>
        <taxon>Caulobacter</taxon>
    </lineage>
</organism>
<dbReference type="PROSITE" id="PS01027">
    <property type="entry name" value="GLYCOSYL_HYDROL_F39"/>
    <property type="match status" value="1"/>
</dbReference>
<evidence type="ECO:0000256" key="4">
    <source>
        <dbReference type="SAM" id="SignalP"/>
    </source>
</evidence>
<dbReference type="InterPro" id="IPR017853">
    <property type="entry name" value="GH"/>
</dbReference>
<dbReference type="SUPFAM" id="SSF51011">
    <property type="entry name" value="Glycosyl hydrolase domain"/>
    <property type="match status" value="1"/>
</dbReference>
<dbReference type="InterPro" id="IPR049165">
    <property type="entry name" value="GH39_as"/>
</dbReference>
<comment type="similarity">
    <text evidence="1">Belongs to the glycosyl hydrolase 39 family.</text>
</comment>
<keyword evidence="7" id="KW-1185">Reference proteome</keyword>
<keyword evidence="4" id="KW-0732">Signal</keyword>
<dbReference type="PANTHER" id="PTHR12631">
    <property type="entry name" value="ALPHA-L-IDURONIDASE"/>
    <property type="match status" value="1"/>
</dbReference>
<dbReference type="PANTHER" id="PTHR12631:SF10">
    <property type="entry name" value="BETA-XYLOSIDASE-LIKE PROTEIN-RELATED"/>
    <property type="match status" value="1"/>
</dbReference>